<gene>
    <name evidence="1" type="ORF">K7J14_13125</name>
</gene>
<dbReference type="Proteomes" id="UP001198163">
    <property type="component" value="Unassembled WGS sequence"/>
</dbReference>
<dbReference type="InterPro" id="IPR016181">
    <property type="entry name" value="Acyl_CoA_acyltransferase"/>
</dbReference>
<dbReference type="EMBL" id="JAINWA010000003">
    <property type="protein sequence ID" value="MCD1655635.1"/>
    <property type="molecule type" value="Genomic_DNA"/>
</dbReference>
<accession>A0AAE3EJX9</accession>
<comment type="caution">
    <text evidence="1">The sequence shown here is derived from an EMBL/GenBank/DDBJ whole genome shotgun (WGS) entry which is preliminary data.</text>
</comment>
<keyword evidence="2" id="KW-1185">Reference proteome</keyword>
<dbReference type="SUPFAM" id="SSF55729">
    <property type="entry name" value="Acyl-CoA N-acyltransferases (Nat)"/>
    <property type="match status" value="1"/>
</dbReference>
<sequence length="180" mass="20548">MKNPYDECPVFETDSFLLRLVSESDSEDLLKCYSDGKAQPLFNTDRCSGDFCMYRIEDMVQCIKAWLFAYSEQEFIRFAIVDRSLSKAVGTVEMFGYVGTYKVTTGILRVDILSGYENARYLAELFNVCGENFFDLFGVDAIATKAMPQAVERRKALAETGFHEGSAYEGEHYFLRTKKN</sequence>
<protein>
    <recommendedName>
        <fullName evidence="3">N-acetyltransferase domain-containing protein</fullName>
    </recommendedName>
</protein>
<name>A0AAE3EJX9_9SPIR</name>
<evidence type="ECO:0008006" key="3">
    <source>
        <dbReference type="Google" id="ProtNLM"/>
    </source>
</evidence>
<dbReference type="RefSeq" id="WP_230757165.1">
    <property type="nucleotide sequence ID" value="NZ_JAINWA010000003.1"/>
</dbReference>
<organism evidence="1 2">
    <name type="scientific">Teretinema zuelzerae</name>
    <dbReference type="NCBI Taxonomy" id="156"/>
    <lineage>
        <taxon>Bacteria</taxon>
        <taxon>Pseudomonadati</taxon>
        <taxon>Spirochaetota</taxon>
        <taxon>Spirochaetia</taxon>
        <taxon>Spirochaetales</taxon>
        <taxon>Treponemataceae</taxon>
        <taxon>Teretinema</taxon>
    </lineage>
</organism>
<evidence type="ECO:0000313" key="1">
    <source>
        <dbReference type="EMBL" id="MCD1655635.1"/>
    </source>
</evidence>
<dbReference type="Gene3D" id="3.40.630.30">
    <property type="match status" value="1"/>
</dbReference>
<proteinExistence type="predicted"/>
<dbReference type="AlphaFoldDB" id="A0AAE3EJX9"/>
<evidence type="ECO:0000313" key="2">
    <source>
        <dbReference type="Proteomes" id="UP001198163"/>
    </source>
</evidence>
<reference evidence="1" key="1">
    <citation type="submission" date="2021-08" db="EMBL/GenBank/DDBJ databases">
        <title>Comparative analyses of Brucepasteria parasyntrophica and Teretinema zuelzerae.</title>
        <authorList>
            <person name="Song Y."/>
            <person name="Brune A."/>
        </authorList>
    </citation>
    <scope>NUCLEOTIDE SEQUENCE</scope>
    <source>
        <strain evidence="1">DSM 1903</strain>
    </source>
</reference>